<protein>
    <submittedName>
        <fullName evidence="5">3-keto-5-aminohexanoate cleavage protein</fullName>
    </submittedName>
</protein>
<evidence type="ECO:0000256" key="1">
    <source>
        <dbReference type="ARBA" id="ARBA00001947"/>
    </source>
</evidence>
<evidence type="ECO:0000256" key="4">
    <source>
        <dbReference type="ARBA" id="ARBA00022833"/>
    </source>
</evidence>
<dbReference type="AlphaFoldDB" id="A0A8I0DPN8"/>
<evidence type="ECO:0000313" key="6">
    <source>
        <dbReference type="Proteomes" id="UP000652847"/>
    </source>
</evidence>
<dbReference type="InterPro" id="IPR013785">
    <property type="entry name" value="Aldolase_TIM"/>
</dbReference>
<dbReference type="GO" id="GO:0043720">
    <property type="term" value="F:3-keto-5-aminohexanoate cleavage activity"/>
    <property type="evidence" value="ECO:0007669"/>
    <property type="project" value="InterPro"/>
</dbReference>
<dbReference type="GO" id="GO:0046872">
    <property type="term" value="F:metal ion binding"/>
    <property type="evidence" value="ECO:0007669"/>
    <property type="project" value="UniProtKB-KW"/>
</dbReference>
<dbReference type="PANTHER" id="PTHR37418:SF2">
    <property type="entry name" value="3-KETO-5-AMINOHEXANOATE CLEAVAGE ENZYME"/>
    <property type="match status" value="1"/>
</dbReference>
<comment type="cofactor">
    <cofactor evidence="1">
        <name>Zn(2+)</name>
        <dbReference type="ChEBI" id="CHEBI:29105"/>
    </cofactor>
</comment>
<reference evidence="5 6" key="1">
    <citation type="submission" date="2020-08" db="EMBL/GenBank/DDBJ databases">
        <title>Genome public.</title>
        <authorList>
            <person name="Liu C."/>
            <person name="Sun Q."/>
        </authorList>
    </citation>
    <scope>NUCLEOTIDE SEQUENCE [LARGE SCALE GENOMIC DNA]</scope>
    <source>
        <strain evidence="5 6">BX17</strain>
    </source>
</reference>
<dbReference type="Pfam" id="PF05853">
    <property type="entry name" value="BKACE"/>
    <property type="match status" value="1"/>
</dbReference>
<sequence>MRKVIISLAPVQAGTSVDAVKLAEDVEKSVKLGAAMCHLHCRKPDGSLTPDISYMSECFDEILKRTDVVVQASTGGVSDMNIQDRCNPLDYPKVESASLNGGSTNLGEAVYINSFDDIRYCADAVYKRGILPETEVFDIGMLHNMAVVKSEQPFADPMLFNLVFGHKGGMQPTPEMLAAFRSFVPSDALWGVTHFGRDNWTFLAAAIAMGATVVRVGFEDSHYLEDGVDAKYNWQVVEKLVNLIRAMGLEPATPDEARQMLKLRKR</sequence>
<evidence type="ECO:0000256" key="2">
    <source>
        <dbReference type="ARBA" id="ARBA00022679"/>
    </source>
</evidence>
<evidence type="ECO:0000313" key="5">
    <source>
        <dbReference type="EMBL" id="MBC5649895.1"/>
    </source>
</evidence>
<keyword evidence="6" id="KW-1185">Reference proteome</keyword>
<keyword evidence="4" id="KW-0862">Zinc</keyword>
<organism evidence="5 6">
    <name type="scientific">Blautia segnis</name>
    <dbReference type="NCBI Taxonomy" id="2763030"/>
    <lineage>
        <taxon>Bacteria</taxon>
        <taxon>Bacillati</taxon>
        <taxon>Bacillota</taxon>
        <taxon>Clostridia</taxon>
        <taxon>Lachnospirales</taxon>
        <taxon>Lachnospiraceae</taxon>
        <taxon>Blautia</taxon>
    </lineage>
</organism>
<comment type="caution">
    <text evidence="5">The sequence shown here is derived from an EMBL/GenBank/DDBJ whole genome shotgun (WGS) entry which is preliminary data.</text>
</comment>
<keyword evidence="3" id="KW-0479">Metal-binding</keyword>
<proteinExistence type="predicted"/>
<accession>A0A8I0DPN8</accession>
<dbReference type="InterPro" id="IPR008567">
    <property type="entry name" value="BKACE"/>
</dbReference>
<evidence type="ECO:0000256" key="3">
    <source>
        <dbReference type="ARBA" id="ARBA00022723"/>
    </source>
</evidence>
<dbReference type="Gene3D" id="3.20.20.70">
    <property type="entry name" value="Aldolase class I"/>
    <property type="match status" value="1"/>
</dbReference>
<dbReference type="RefSeq" id="WP_021926258.1">
    <property type="nucleotide sequence ID" value="NZ_JACOOT010000004.1"/>
</dbReference>
<dbReference type="PANTHER" id="PTHR37418">
    <property type="entry name" value="3-KETO-5-AMINOHEXANOATE CLEAVAGE ENZYME-RELATED"/>
    <property type="match status" value="1"/>
</dbReference>
<dbReference type="Proteomes" id="UP000652847">
    <property type="component" value="Unassembled WGS sequence"/>
</dbReference>
<dbReference type="EMBL" id="JACOOT010000004">
    <property type="protein sequence ID" value="MBC5649895.1"/>
    <property type="molecule type" value="Genomic_DNA"/>
</dbReference>
<gene>
    <name evidence="5" type="ORF">H8S54_01845</name>
</gene>
<name>A0A8I0DPN8_9FIRM</name>
<keyword evidence="2" id="KW-0808">Transferase</keyword>